<reference evidence="7" key="1">
    <citation type="submission" date="2020-10" db="EMBL/GenBank/DDBJ databases">
        <authorList>
            <person name="Gilroy R."/>
        </authorList>
    </citation>
    <scope>NUCLEOTIDE SEQUENCE</scope>
    <source>
        <strain evidence="7">F6-4510</strain>
    </source>
</reference>
<keyword evidence="2" id="KW-1003">Cell membrane</keyword>
<organism evidence="7 8">
    <name type="scientific">Candidatus Fimicola merdigallinarum</name>
    <dbReference type="NCBI Taxonomy" id="2840819"/>
    <lineage>
        <taxon>Bacteria</taxon>
        <taxon>Bacillati</taxon>
        <taxon>Bacillota</taxon>
        <taxon>Clostridia</taxon>
        <taxon>Lachnospirales</taxon>
        <taxon>Lachnospiraceae</taxon>
        <taxon>Lachnospiraceae incertae sedis</taxon>
        <taxon>Candidatus Fimicola</taxon>
    </lineage>
</organism>
<accession>A0A9D9DXS0</accession>
<dbReference type="PANTHER" id="PTHR32196">
    <property type="entry name" value="ABC TRANSPORTER PERMEASE PROTEIN YPHD-RELATED-RELATED"/>
    <property type="match status" value="1"/>
</dbReference>
<feature type="transmembrane region" description="Helical" evidence="6">
    <location>
        <begin position="164"/>
        <end position="188"/>
    </location>
</feature>
<keyword evidence="4 6" id="KW-1133">Transmembrane helix</keyword>
<dbReference type="EMBL" id="JADIMX010000120">
    <property type="protein sequence ID" value="MBO8434940.1"/>
    <property type="molecule type" value="Genomic_DNA"/>
</dbReference>
<dbReference type="Proteomes" id="UP000823611">
    <property type="component" value="Unassembled WGS sequence"/>
</dbReference>
<evidence type="ECO:0000256" key="3">
    <source>
        <dbReference type="ARBA" id="ARBA00022692"/>
    </source>
</evidence>
<reference evidence="7" key="2">
    <citation type="journal article" date="2021" name="PeerJ">
        <title>Extensive microbial diversity within the chicken gut microbiome revealed by metagenomics and culture.</title>
        <authorList>
            <person name="Gilroy R."/>
            <person name="Ravi A."/>
            <person name="Getino M."/>
            <person name="Pursley I."/>
            <person name="Horton D.L."/>
            <person name="Alikhan N.F."/>
            <person name="Baker D."/>
            <person name="Gharbi K."/>
            <person name="Hall N."/>
            <person name="Watson M."/>
            <person name="Adriaenssens E.M."/>
            <person name="Foster-Nyarko E."/>
            <person name="Jarju S."/>
            <person name="Secka A."/>
            <person name="Antonio M."/>
            <person name="Oren A."/>
            <person name="Chaudhuri R.R."/>
            <person name="La Ragione R."/>
            <person name="Hildebrand F."/>
            <person name="Pallen M.J."/>
        </authorList>
    </citation>
    <scope>NUCLEOTIDE SEQUENCE</scope>
    <source>
        <strain evidence="7">F6-4510</strain>
    </source>
</reference>
<dbReference type="Pfam" id="PF02653">
    <property type="entry name" value="BPD_transp_2"/>
    <property type="match status" value="1"/>
</dbReference>
<proteinExistence type="predicted"/>
<dbReference type="InterPro" id="IPR001851">
    <property type="entry name" value="ABC_transp_permease"/>
</dbReference>
<keyword evidence="5 6" id="KW-0472">Membrane</keyword>
<evidence type="ECO:0000256" key="4">
    <source>
        <dbReference type="ARBA" id="ARBA00022989"/>
    </source>
</evidence>
<keyword evidence="3 6" id="KW-0812">Transmembrane</keyword>
<evidence type="ECO:0000256" key="1">
    <source>
        <dbReference type="ARBA" id="ARBA00004651"/>
    </source>
</evidence>
<dbReference type="PANTHER" id="PTHR32196:SF15">
    <property type="entry name" value="SUGAR ABC TRANSPORTER PERMEASE PROTEIN"/>
    <property type="match status" value="1"/>
</dbReference>
<sequence>MTEKFKDHILTFILGVIFICVMYFVVANGIFIDFLNRVGMNGILVLSMVPAIVCGVGLNFGVSIGMLCGLLGGVLSIELGFSGFIAFIFAIFVGTILSIITGILYGKILNTVKGDEMMVGTYAGFSIVSLMSIFWVILPFKSPDMVWTIGGKGLRTTISLENSFGGILGTFGNIALFIAMCLALYIFFNTKQGIAMKTAGIKPKFALNCGIKSEKYRIIGIVLSNVLGALGILVYSSAYGFIQLYQAPLMMPFSAVAGVLLGGATIKKASIHNAILGVCVFQLLMTASTPIINSIFQDSSLSDSLRMVISYGVILYALVKQGGRRLK</sequence>
<name>A0A9D9DXS0_9FIRM</name>
<feature type="transmembrane region" description="Helical" evidence="6">
    <location>
        <begin position="244"/>
        <end position="262"/>
    </location>
</feature>
<evidence type="ECO:0000256" key="5">
    <source>
        <dbReference type="ARBA" id="ARBA00023136"/>
    </source>
</evidence>
<comment type="caution">
    <text evidence="7">The sequence shown here is derived from an EMBL/GenBank/DDBJ whole genome shotgun (WGS) entry which is preliminary data.</text>
</comment>
<evidence type="ECO:0000313" key="8">
    <source>
        <dbReference type="Proteomes" id="UP000823611"/>
    </source>
</evidence>
<feature type="transmembrane region" description="Helical" evidence="6">
    <location>
        <begin position="43"/>
        <end position="72"/>
    </location>
</feature>
<dbReference type="AlphaFoldDB" id="A0A9D9DXS0"/>
<protein>
    <submittedName>
        <fullName evidence="7">ABC transporter permease</fullName>
    </submittedName>
</protein>
<feature type="transmembrane region" description="Helical" evidence="6">
    <location>
        <begin position="12"/>
        <end position="31"/>
    </location>
</feature>
<dbReference type="GO" id="GO:0005886">
    <property type="term" value="C:plasma membrane"/>
    <property type="evidence" value="ECO:0007669"/>
    <property type="project" value="UniProtKB-SubCell"/>
</dbReference>
<feature type="transmembrane region" description="Helical" evidence="6">
    <location>
        <begin position="117"/>
        <end position="138"/>
    </location>
</feature>
<feature type="transmembrane region" description="Helical" evidence="6">
    <location>
        <begin position="218"/>
        <end position="238"/>
    </location>
</feature>
<dbReference type="GO" id="GO:0022857">
    <property type="term" value="F:transmembrane transporter activity"/>
    <property type="evidence" value="ECO:0007669"/>
    <property type="project" value="InterPro"/>
</dbReference>
<comment type="subcellular location">
    <subcellularLocation>
        <location evidence="1">Cell membrane</location>
        <topology evidence="1">Multi-pass membrane protein</topology>
    </subcellularLocation>
</comment>
<feature type="transmembrane region" description="Helical" evidence="6">
    <location>
        <begin position="84"/>
        <end position="105"/>
    </location>
</feature>
<evidence type="ECO:0000256" key="2">
    <source>
        <dbReference type="ARBA" id="ARBA00022475"/>
    </source>
</evidence>
<gene>
    <name evidence="7" type="ORF">IAC55_06440</name>
</gene>
<evidence type="ECO:0000313" key="7">
    <source>
        <dbReference type="EMBL" id="MBO8434940.1"/>
    </source>
</evidence>
<feature type="transmembrane region" description="Helical" evidence="6">
    <location>
        <begin position="304"/>
        <end position="319"/>
    </location>
</feature>
<feature type="transmembrane region" description="Helical" evidence="6">
    <location>
        <begin position="274"/>
        <end position="292"/>
    </location>
</feature>
<evidence type="ECO:0000256" key="6">
    <source>
        <dbReference type="SAM" id="Phobius"/>
    </source>
</evidence>